<proteinExistence type="predicted"/>
<dbReference type="Gene3D" id="2.60.120.260">
    <property type="entry name" value="Galactose-binding domain-like"/>
    <property type="match status" value="1"/>
</dbReference>
<dbReference type="PANTHER" id="PTHR41775">
    <property type="entry name" value="SECRETED PROTEIN-RELATED"/>
    <property type="match status" value="1"/>
</dbReference>
<sequence>MPSTKRLLAAIPAAALLAAALTVPSPASSAAEASVARYEPSASDYYINYAPPRVEPDPKEPAVPGTRARARAENPAREYDRKFASGNPAAARVLAAREAEAIRTGRNPAEFIFKKAGQTKTAKLLTLLVEFNENANDDFSGFNRLRTVDSPPDDCVVEPAGTRMNGPLHNKIPDPATLPKKDNNSFWVKDFSTEHFNKMLYTDTGITERVRPDLKDPRDGKPGIDISGHTLKKMYEEMSKGAYSVTGSAVGWLKAPHSEAWYGAAACGGAPQDMSGHPDNPLGAGQLAIDAVNVLAQTQPGFPWADYDVEDVSDADGDGNFAEPDGVIDHLVLVHAGKDKSSDGGAEGTYAIWAHSSAVAGGYKVPGTNFKISNYIVQPEDSGVGVFAHEYGHDLGLPDLYDTSGSASSAVDFWDLMSSGSHSGPIFQSMPTHMGLWDKWVLGWANPKVFDPGDAPKLVTVGQSSRTPRLTQDGVRVNLASEPLKMIDPHSGTGTWWSGMDQEWANVTLTRDMPVPAGTDVRLWMWNNYEIEQDWDFGFVEVSTDGGQTWTQQKVYDEAGAEVTTPDGYPDPNKNLATFGNKKYGLTGDTNGWRHDYVNLTPFAGQTVKLRLTYNTDAAFTPRGWHADDFQLTNGAETVWSDDVEGGANGWKATGGTFTNTSGQGWTINNGFGEISRFYLAEWRNFDGFDKGLQYAYDTTYSRDGAWKVEKVKYNAPGLLVWYRDSTYTNNSLVPNLQLPPSIGSKGSLLLVDSHYEPLRRTGTAAEKDPTRHKNMEGRSQTSNAAFSFTRTYPFKECLEAPDEPFSEYCTDVKPLKGVPNFTDAKTWYPGFEVQDGTLYYRDFDASVVVPSKGDQPYSTRVVHLDGTPATELYGTDVGGGHKLGTGNPGDEGKALGVQFKLVSPLPGNLGAIVHVTPPQK</sequence>
<dbReference type="NCBIfam" id="TIGR03296">
    <property type="entry name" value="M6dom_TIGR03296"/>
    <property type="match status" value="1"/>
</dbReference>
<reference evidence="5 6" key="1">
    <citation type="submission" date="2024-10" db="EMBL/GenBank/DDBJ databases">
        <title>The Natural Products Discovery Center: Release of the First 8490 Sequenced Strains for Exploring Actinobacteria Biosynthetic Diversity.</title>
        <authorList>
            <person name="Kalkreuter E."/>
            <person name="Kautsar S.A."/>
            <person name="Yang D."/>
            <person name="Bader C.D."/>
            <person name="Teijaro C.N."/>
            <person name="Fluegel L."/>
            <person name="Davis C.M."/>
            <person name="Simpson J.R."/>
            <person name="Lauterbach L."/>
            <person name="Steele A.D."/>
            <person name="Gui C."/>
            <person name="Meng S."/>
            <person name="Li G."/>
            <person name="Viehrig K."/>
            <person name="Ye F."/>
            <person name="Su P."/>
            <person name="Kiefer A.F."/>
            <person name="Nichols A."/>
            <person name="Cepeda A.J."/>
            <person name="Yan W."/>
            <person name="Fan B."/>
            <person name="Jiang Y."/>
            <person name="Adhikari A."/>
            <person name="Zheng C.-J."/>
            <person name="Schuster L."/>
            <person name="Cowan T.M."/>
            <person name="Smanski M.J."/>
            <person name="Chevrette M.G."/>
            <person name="De Carvalho L.P.S."/>
            <person name="Shen B."/>
        </authorList>
    </citation>
    <scope>NUCLEOTIDE SEQUENCE [LARGE SCALE GENOMIC DNA]</scope>
    <source>
        <strain evidence="5 6">NPDC049503</strain>
    </source>
</reference>
<gene>
    <name evidence="5" type="ORF">ACIBP5_07490</name>
</gene>
<dbReference type="RefSeq" id="WP_397019449.1">
    <property type="nucleotide sequence ID" value="NZ_JBITMB010000002.1"/>
</dbReference>
<name>A0ABW7ZZ54_9ACTN</name>
<feature type="chain" id="PRO_5046402340" evidence="2">
    <location>
        <begin position="31"/>
        <end position="921"/>
    </location>
</feature>
<dbReference type="Pfam" id="PF20774">
    <property type="entry name" value="InhA-like_VEG"/>
    <property type="match status" value="1"/>
</dbReference>
<dbReference type="EMBL" id="JBITMB010000002">
    <property type="protein sequence ID" value="MFI7439784.1"/>
    <property type="molecule type" value="Genomic_DNA"/>
</dbReference>
<dbReference type="Pfam" id="PF05547">
    <property type="entry name" value="Peptidase_M6"/>
    <property type="match status" value="1"/>
</dbReference>
<comment type="caution">
    <text evidence="5">The sequence shown here is derived from an EMBL/GenBank/DDBJ whole genome shotgun (WGS) entry which is preliminary data.</text>
</comment>
<keyword evidence="2" id="KW-0732">Signal</keyword>
<evidence type="ECO:0000313" key="5">
    <source>
        <dbReference type="EMBL" id="MFI7439784.1"/>
    </source>
</evidence>
<dbReference type="Pfam" id="PF20773">
    <property type="entry name" value="InhA-like_MAM"/>
    <property type="match status" value="1"/>
</dbReference>
<feature type="signal peptide" evidence="2">
    <location>
        <begin position="1"/>
        <end position="30"/>
    </location>
</feature>
<dbReference type="InterPro" id="IPR008757">
    <property type="entry name" value="Peptidase_M6-like_domain"/>
</dbReference>
<accession>A0ABW7ZZ54</accession>
<protein>
    <submittedName>
        <fullName evidence="5">Immune inhibitor A domain-containing protein</fullName>
    </submittedName>
</protein>
<feature type="region of interest" description="Disordered" evidence="1">
    <location>
        <begin position="51"/>
        <end position="78"/>
    </location>
</feature>
<evidence type="ECO:0000259" key="4">
    <source>
        <dbReference type="Pfam" id="PF20774"/>
    </source>
</evidence>
<evidence type="ECO:0000256" key="1">
    <source>
        <dbReference type="SAM" id="MobiDB-lite"/>
    </source>
</evidence>
<feature type="domain" description="Peptidase M6-like" evidence="3">
    <location>
        <begin position="115"/>
        <end position="439"/>
    </location>
</feature>
<keyword evidence="6" id="KW-1185">Reference proteome</keyword>
<organism evidence="5 6">
    <name type="scientific">Nonomuraea indica</name>
    <dbReference type="NCBI Taxonomy" id="1581193"/>
    <lineage>
        <taxon>Bacteria</taxon>
        <taxon>Bacillati</taxon>
        <taxon>Actinomycetota</taxon>
        <taxon>Actinomycetes</taxon>
        <taxon>Streptosporangiales</taxon>
        <taxon>Streptosporangiaceae</taxon>
        <taxon>Nonomuraea</taxon>
    </lineage>
</organism>
<evidence type="ECO:0000256" key="2">
    <source>
        <dbReference type="SAM" id="SignalP"/>
    </source>
</evidence>
<evidence type="ECO:0000313" key="6">
    <source>
        <dbReference type="Proteomes" id="UP001612928"/>
    </source>
</evidence>
<dbReference type="InterPro" id="IPR048665">
    <property type="entry name" value="InhA-like_VEG"/>
</dbReference>
<dbReference type="PANTHER" id="PTHR41775:SF1">
    <property type="entry name" value="PEPTIDASE M6-LIKE DOMAIN-CONTAINING PROTEIN"/>
    <property type="match status" value="1"/>
</dbReference>
<dbReference type="SUPFAM" id="SSF55486">
    <property type="entry name" value="Metalloproteases ('zincins'), catalytic domain"/>
    <property type="match status" value="1"/>
</dbReference>
<feature type="domain" description="Immune inhibitor A-like metallopeptidase VEG" evidence="4">
    <location>
        <begin position="674"/>
        <end position="795"/>
    </location>
</feature>
<dbReference type="Proteomes" id="UP001612928">
    <property type="component" value="Unassembled WGS sequence"/>
</dbReference>
<evidence type="ECO:0000259" key="3">
    <source>
        <dbReference type="Pfam" id="PF05547"/>
    </source>
</evidence>